<dbReference type="EMBL" id="KN823560">
    <property type="protein sequence ID" value="KIO16462.1"/>
    <property type="molecule type" value="Genomic_DNA"/>
</dbReference>
<protein>
    <submittedName>
        <fullName evidence="2">Uncharacterized protein</fullName>
    </submittedName>
</protein>
<feature type="compositionally biased region" description="Basic and acidic residues" evidence="1">
    <location>
        <begin position="49"/>
        <end position="61"/>
    </location>
</feature>
<name>A0A0C3L4B7_9AGAM</name>
<dbReference type="AlphaFoldDB" id="A0A0C3L4B7"/>
<reference evidence="2 3" key="1">
    <citation type="submission" date="2014-04" db="EMBL/GenBank/DDBJ databases">
        <authorList>
            <consortium name="DOE Joint Genome Institute"/>
            <person name="Kuo A."/>
            <person name="Girlanda M."/>
            <person name="Perotto S."/>
            <person name="Kohler A."/>
            <person name="Nagy L.G."/>
            <person name="Floudas D."/>
            <person name="Copeland A."/>
            <person name="Barry K.W."/>
            <person name="Cichocki N."/>
            <person name="Veneault-Fourrey C."/>
            <person name="LaButti K."/>
            <person name="Lindquist E.A."/>
            <person name="Lipzen A."/>
            <person name="Lundell T."/>
            <person name="Morin E."/>
            <person name="Murat C."/>
            <person name="Sun H."/>
            <person name="Tunlid A."/>
            <person name="Henrissat B."/>
            <person name="Grigoriev I.V."/>
            <person name="Hibbett D.S."/>
            <person name="Martin F."/>
            <person name="Nordberg H.P."/>
            <person name="Cantor M.N."/>
            <person name="Hua S.X."/>
        </authorList>
    </citation>
    <scope>NUCLEOTIDE SEQUENCE [LARGE SCALE GENOMIC DNA]</scope>
    <source>
        <strain evidence="2 3">MUT 4182</strain>
    </source>
</reference>
<evidence type="ECO:0000313" key="2">
    <source>
        <dbReference type="EMBL" id="KIO16462.1"/>
    </source>
</evidence>
<evidence type="ECO:0000256" key="1">
    <source>
        <dbReference type="SAM" id="MobiDB-lite"/>
    </source>
</evidence>
<feature type="compositionally biased region" description="Acidic residues" evidence="1">
    <location>
        <begin position="30"/>
        <end position="45"/>
    </location>
</feature>
<feature type="compositionally biased region" description="Basic and acidic residues" evidence="1">
    <location>
        <begin position="17"/>
        <end position="29"/>
    </location>
</feature>
<accession>A0A0C3L4B7</accession>
<sequence length="120" mass="13267">MQAIERQLRQTNQIPLEHNREGLEDRELQDGDDDYAVDDEMEEEAGVPTDDKDGSDDKDSGRGNGSGPYGGVRYRPVDRNGSAMLPRDTIGPRIVQRGQEALDADALLLVQAKASTRKGW</sequence>
<organism evidence="2 3">
    <name type="scientific">Tulasnella calospora MUT 4182</name>
    <dbReference type="NCBI Taxonomy" id="1051891"/>
    <lineage>
        <taxon>Eukaryota</taxon>
        <taxon>Fungi</taxon>
        <taxon>Dikarya</taxon>
        <taxon>Basidiomycota</taxon>
        <taxon>Agaricomycotina</taxon>
        <taxon>Agaricomycetes</taxon>
        <taxon>Cantharellales</taxon>
        <taxon>Tulasnellaceae</taxon>
        <taxon>Tulasnella</taxon>
    </lineage>
</organism>
<proteinExistence type="predicted"/>
<gene>
    <name evidence="2" type="ORF">M407DRAFT_12818</name>
</gene>
<reference evidence="3" key="2">
    <citation type="submission" date="2015-01" db="EMBL/GenBank/DDBJ databases">
        <title>Evolutionary Origins and Diversification of the Mycorrhizal Mutualists.</title>
        <authorList>
            <consortium name="DOE Joint Genome Institute"/>
            <consortium name="Mycorrhizal Genomics Consortium"/>
            <person name="Kohler A."/>
            <person name="Kuo A."/>
            <person name="Nagy L.G."/>
            <person name="Floudas D."/>
            <person name="Copeland A."/>
            <person name="Barry K.W."/>
            <person name="Cichocki N."/>
            <person name="Veneault-Fourrey C."/>
            <person name="LaButti K."/>
            <person name="Lindquist E.A."/>
            <person name="Lipzen A."/>
            <person name="Lundell T."/>
            <person name="Morin E."/>
            <person name="Murat C."/>
            <person name="Riley R."/>
            <person name="Ohm R."/>
            <person name="Sun H."/>
            <person name="Tunlid A."/>
            <person name="Henrissat B."/>
            <person name="Grigoriev I.V."/>
            <person name="Hibbett D.S."/>
            <person name="Martin F."/>
        </authorList>
    </citation>
    <scope>NUCLEOTIDE SEQUENCE [LARGE SCALE GENOMIC DNA]</scope>
    <source>
        <strain evidence="3">MUT 4182</strain>
    </source>
</reference>
<evidence type="ECO:0000313" key="3">
    <source>
        <dbReference type="Proteomes" id="UP000054248"/>
    </source>
</evidence>
<feature type="region of interest" description="Disordered" evidence="1">
    <location>
        <begin position="1"/>
        <end position="89"/>
    </location>
</feature>
<dbReference type="Proteomes" id="UP000054248">
    <property type="component" value="Unassembled WGS sequence"/>
</dbReference>
<keyword evidence="3" id="KW-1185">Reference proteome</keyword>
<dbReference type="HOGENOM" id="CLU_2051391_0_0_1"/>